<dbReference type="WBParaSite" id="SCUD_0002198901-mRNA-1">
    <property type="protein sequence ID" value="SCUD_0002198901-mRNA-1"/>
    <property type="gene ID" value="SCUD_0002198901"/>
</dbReference>
<gene>
    <name evidence="1" type="ORF">SCUD_LOCUS21986</name>
</gene>
<evidence type="ECO:0000313" key="1">
    <source>
        <dbReference type="EMBL" id="VDP77264.1"/>
    </source>
</evidence>
<name>A0A183L3S8_9TREM</name>
<dbReference type="AlphaFoldDB" id="A0A183L3S8"/>
<keyword evidence="2" id="KW-1185">Reference proteome</keyword>
<accession>A0A183L3S8</accession>
<proteinExistence type="predicted"/>
<sequence length="35" mass="4319">MLFAKWCFNKFILWNRINPFSFKICIQCPLRIITI</sequence>
<reference evidence="3" key="1">
    <citation type="submission" date="2016-06" db="UniProtKB">
        <authorList>
            <consortium name="WormBaseParasite"/>
        </authorList>
    </citation>
    <scope>IDENTIFICATION</scope>
</reference>
<evidence type="ECO:0000313" key="2">
    <source>
        <dbReference type="Proteomes" id="UP000279833"/>
    </source>
</evidence>
<dbReference type="Proteomes" id="UP000279833">
    <property type="component" value="Unassembled WGS sequence"/>
</dbReference>
<dbReference type="EMBL" id="UZAK01048011">
    <property type="protein sequence ID" value="VDP77264.1"/>
    <property type="molecule type" value="Genomic_DNA"/>
</dbReference>
<protein>
    <submittedName>
        <fullName evidence="1 3">Uncharacterized protein</fullName>
    </submittedName>
</protein>
<evidence type="ECO:0000313" key="3">
    <source>
        <dbReference type="WBParaSite" id="SCUD_0002198901-mRNA-1"/>
    </source>
</evidence>
<reference evidence="1 2" key="2">
    <citation type="submission" date="2018-11" db="EMBL/GenBank/DDBJ databases">
        <authorList>
            <consortium name="Pathogen Informatics"/>
        </authorList>
    </citation>
    <scope>NUCLEOTIDE SEQUENCE [LARGE SCALE GENOMIC DNA]</scope>
    <source>
        <strain evidence="1">Dakar</strain>
        <strain evidence="2">Dakar, Senegal</strain>
    </source>
</reference>
<organism evidence="3">
    <name type="scientific">Schistosoma curassoni</name>
    <dbReference type="NCBI Taxonomy" id="6186"/>
    <lineage>
        <taxon>Eukaryota</taxon>
        <taxon>Metazoa</taxon>
        <taxon>Spiralia</taxon>
        <taxon>Lophotrochozoa</taxon>
        <taxon>Platyhelminthes</taxon>
        <taxon>Trematoda</taxon>
        <taxon>Digenea</taxon>
        <taxon>Strigeidida</taxon>
        <taxon>Schistosomatoidea</taxon>
        <taxon>Schistosomatidae</taxon>
        <taxon>Schistosoma</taxon>
    </lineage>
</organism>